<gene>
    <name evidence="2" type="ORF">AMURIS_05275</name>
</gene>
<dbReference type="EMBL" id="OFSM01000053">
    <property type="protein sequence ID" value="SOY32510.1"/>
    <property type="molecule type" value="Genomic_DNA"/>
</dbReference>
<feature type="compositionally biased region" description="Pro residues" evidence="1">
    <location>
        <begin position="194"/>
        <end position="206"/>
    </location>
</feature>
<evidence type="ECO:0000256" key="1">
    <source>
        <dbReference type="SAM" id="MobiDB-lite"/>
    </source>
</evidence>
<protein>
    <submittedName>
        <fullName evidence="2">Uncharacterized protein</fullName>
    </submittedName>
</protein>
<feature type="compositionally biased region" description="Acidic residues" evidence="1">
    <location>
        <begin position="176"/>
        <end position="188"/>
    </location>
</feature>
<dbReference type="RefSeq" id="WP_103242450.1">
    <property type="nucleotide sequence ID" value="NZ_JANJZD010000059.1"/>
</dbReference>
<keyword evidence="3" id="KW-1185">Reference proteome</keyword>
<accession>A0A2K4ZPW1</accession>
<reference evidence="2 3" key="1">
    <citation type="submission" date="2018-01" db="EMBL/GenBank/DDBJ databases">
        <authorList>
            <person name="Gaut B.S."/>
            <person name="Morton B.R."/>
            <person name="Clegg M.T."/>
            <person name="Duvall M.R."/>
        </authorList>
    </citation>
    <scope>NUCLEOTIDE SEQUENCE [LARGE SCALE GENOMIC DNA]</scope>
    <source>
        <strain evidence="2">GP69</strain>
    </source>
</reference>
<evidence type="ECO:0000313" key="3">
    <source>
        <dbReference type="Proteomes" id="UP000236311"/>
    </source>
</evidence>
<dbReference type="AlphaFoldDB" id="A0A2K4ZPW1"/>
<organism evidence="2 3">
    <name type="scientific">Acetatifactor muris</name>
    <dbReference type="NCBI Taxonomy" id="879566"/>
    <lineage>
        <taxon>Bacteria</taxon>
        <taxon>Bacillati</taxon>
        <taxon>Bacillota</taxon>
        <taxon>Clostridia</taxon>
        <taxon>Lachnospirales</taxon>
        <taxon>Lachnospiraceae</taxon>
        <taxon>Acetatifactor</taxon>
    </lineage>
</organism>
<feature type="region of interest" description="Disordered" evidence="1">
    <location>
        <begin position="35"/>
        <end position="63"/>
    </location>
</feature>
<feature type="compositionally biased region" description="Acidic residues" evidence="1">
    <location>
        <begin position="207"/>
        <end position="225"/>
    </location>
</feature>
<dbReference type="Proteomes" id="UP000236311">
    <property type="component" value="Unassembled WGS sequence"/>
</dbReference>
<evidence type="ECO:0000313" key="2">
    <source>
        <dbReference type="EMBL" id="SOY32510.1"/>
    </source>
</evidence>
<feature type="region of interest" description="Disordered" evidence="1">
    <location>
        <begin position="142"/>
        <end position="225"/>
    </location>
</feature>
<proteinExistence type="predicted"/>
<sequence length="225" mass="23771">MKGIIIIKILAGIVLFSAGVAVGVPVCRMYDNAHAEPEPAGGSAVSGEAMEGNSDEREDSSTVDADLQLRVRDGELEWYDGVRWNSAGTVSELIAADPVMQPSEAWQTLAAQLADARAGEYAAQLQTLDRESSGLTVDEIAAVRPQNTSSGVNRPVTPAVTQTPAPPTAPVNSEPEYNDNDDHDDNDDHNDAPAPAPDPVPAPEPDPVPDDTGDGENIEWSGDYE</sequence>
<name>A0A2K4ZPW1_9FIRM</name>